<accession>A0A1J9PIN7</accession>
<reference evidence="3 4" key="1">
    <citation type="submission" date="2015-07" db="EMBL/GenBank/DDBJ databases">
        <title>Emmonsia species relationships and genome sequence.</title>
        <authorList>
            <consortium name="The Broad Institute Genomics Platform"/>
            <person name="Cuomo C.A."/>
            <person name="Munoz J.F."/>
            <person name="Imamovic A."/>
            <person name="Priest M.E."/>
            <person name="Young S."/>
            <person name="Clay O.K."/>
            <person name="McEwen J.G."/>
        </authorList>
    </citation>
    <scope>NUCLEOTIDE SEQUENCE [LARGE SCALE GENOMIC DNA]</scope>
    <source>
        <strain evidence="3 4">UAMH 9510</strain>
    </source>
</reference>
<feature type="compositionally biased region" description="Low complexity" evidence="1">
    <location>
        <begin position="110"/>
        <end position="132"/>
    </location>
</feature>
<keyword evidence="4" id="KW-1185">Reference proteome</keyword>
<feature type="region of interest" description="Disordered" evidence="1">
    <location>
        <begin position="19"/>
        <end position="149"/>
    </location>
</feature>
<dbReference type="VEuPathDB" id="FungiDB:AJ78_03486"/>
<feature type="compositionally biased region" description="Low complexity" evidence="1">
    <location>
        <begin position="53"/>
        <end position="68"/>
    </location>
</feature>
<keyword evidence="2" id="KW-0732">Signal</keyword>
<name>A0A1J9PIN7_9EURO</name>
<evidence type="ECO:0000313" key="3">
    <source>
        <dbReference type="EMBL" id="OJD16352.1"/>
    </source>
</evidence>
<feature type="compositionally biased region" description="Basic and acidic residues" evidence="1">
    <location>
        <begin position="69"/>
        <end position="84"/>
    </location>
</feature>
<feature type="chain" id="PRO_5013108877" evidence="2">
    <location>
        <begin position="24"/>
        <end position="175"/>
    </location>
</feature>
<protein>
    <submittedName>
        <fullName evidence="3">Uncharacterized protein</fullName>
    </submittedName>
</protein>
<gene>
    <name evidence="3" type="ORF">AJ78_03486</name>
</gene>
<organism evidence="3 4">
    <name type="scientific">Emergomyces pasteurianus Ep9510</name>
    <dbReference type="NCBI Taxonomy" id="1447872"/>
    <lineage>
        <taxon>Eukaryota</taxon>
        <taxon>Fungi</taxon>
        <taxon>Dikarya</taxon>
        <taxon>Ascomycota</taxon>
        <taxon>Pezizomycotina</taxon>
        <taxon>Eurotiomycetes</taxon>
        <taxon>Eurotiomycetidae</taxon>
        <taxon>Onygenales</taxon>
        <taxon>Ajellomycetaceae</taxon>
        <taxon>Emergomyces</taxon>
    </lineage>
</organism>
<proteinExistence type="predicted"/>
<dbReference type="OrthoDB" id="5362269at2759"/>
<feature type="signal peptide" evidence="2">
    <location>
        <begin position="1"/>
        <end position="23"/>
    </location>
</feature>
<dbReference type="Proteomes" id="UP000182235">
    <property type="component" value="Unassembled WGS sequence"/>
</dbReference>
<evidence type="ECO:0000256" key="2">
    <source>
        <dbReference type="SAM" id="SignalP"/>
    </source>
</evidence>
<comment type="caution">
    <text evidence="3">The sequence shown here is derived from an EMBL/GenBank/DDBJ whole genome shotgun (WGS) entry which is preliminary data.</text>
</comment>
<dbReference type="EMBL" id="LGRN01000112">
    <property type="protein sequence ID" value="OJD16352.1"/>
    <property type="molecule type" value="Genomic_DNA"/>
</dbReference>
<sequence length="175" mass="17376">MKFATVTVFTLSFLSSPSSFVLGHGPGPSPKESVGCTPHDDHWDCEGPRLQNSVPVVGTSTTPSPTESTGRKPLGDNRDCEDSAKSTPTIGLLGPLTATAHGHDKPTPKTSESSSDTTMPPTSTTRATASAGPGPGAGAGASAGAAGAGAAAMTNVVKLSQWVALVGGIVAVLVL</sequence>
<evidence type="ECO:0000313" key="4">
    <source>
        <dbReference type="Proteomes" id="UP000182235"/>
    </source>
</evidence>
<evidence type="ECO:0000256" key="1">
    <source>
        <dbReference type="SAM" id="MobiDB-lite"/>
    </source>
</evidence>
<dbReference type="AlphaFoldDB" id="A0A1J9PIN7"/>
<feature type="compositionally biased region" description="Basic and acidic residues" evidence="1">
    <location>
        <begin position="38"/>
        <end position="47"/>
    </location>
</feature>
<dbReference type="STRING" id="1447872.A0A1J9PIN7"/>